<feature type="region of interest" description="Disordered" evidence="1">
    <location>
        <begin position="168"/>
        <end position="253"/>
    </location>
</feature>
<dbReference type="EMBL" id="MU003697">
    <property type="protein sequence ID" value="KAF2812343.1"/>
    <property type="molecule type" value="Genomic_DNA"/>
</dbReference>
<reference evidence="4" key="2">
    <citation type="submission" date="2020-04" db="EMBL/GenBank/DDBJ databases">
        <authorList>
            <consortium name="NCBI Genome Project"/>
        </authorList>
    </citation>
    <scope>NUCLEOTIDE SEQUENCE</scope>
    <source>
        <strain evidence="4">CBS 304.34</strain>
    </source>
</reference>
<protein>
    <submittedName>
        <fullName evidence="2 4">Uncharacterized protein</fullName>
    </submittedName>
</protein>
<name>A0A6A6YVD6_9PEZI</name>
<feature type="compositionally biased region" description="Low complexity" evidence="1">
    <location>
        <begin position="238"/>
        <end position="252"/>
    </location>
</feature>
<feature type="compositionally biased region" description="Polar residues" evidence="1">
    <location>
        <begin position="205"/>
        <end position="224"/>
    </location>
</feature>
<dbReference type="AlphaFoldDB" id="A0A6A6YVD6"/>
<proteinExistence type="predicted"/>
<gene>
    <name evidence="2 4" type="ORF">BDZ99DRAFT_264966</name>
</gene>
<reference evidence="2 4" key="1">
    <citation type="journal article" date="2020" name="Stud. Mycol.">
        <title>101 Dothideomycetes genomes: a test case for predicting lifestyles and emergence of pathogens.</title>
        <authorList>
            <person name="Haridas S."/>
            <person name="Albert R."/>
            <person name="Binder M."/>
            <person name="Bloem J."/>
            <person name="Labutti K."/>
            <person name="Salamov A."/>
            <person name="Andreopoulos B."/>
            <person name="Baker S."/>
            <person name="Barry K."/>
            <person name="Bills G."/>
            <person name="Bluhm B."/>
            <person name="Cannon C."/>
            <person name="Castanera R."/>
            <person name="Culley D."/>
            <person name="Daum C."/>
            <person name="Ezra D."/>
            <person name="Gonzalez J."/>
            <person name="Henrissat B."/>
            <person name="Kuo A."/>
            <person name="Liang C."/>
            <person name="Lipzen A."/>
            <person name="Lutzoni F."/>
            <person name="Magnuson J."/>
            <person name="Mondo S."/>
            <person name="Nolan M."/>
            <person name="Ohm R."/>
            <person name="Pangilinan J."/>
            <person name="Park H.-J."/>
            <person name="Ramirez L."/>
            <person name="Alfaro M."/>
            <person name="Sun H."/>
            <person name="Tritt A."/>
            <person name="Yoshinaga Y."/>
            <person name="Zwiers L.-H."/>
            <person name="Turgeon B."/>
            <person name="Goodwin S."/>
            <person name="Spatafora J."/>
            <person name="Crous P."/>
            <person name="Grigoriev I."/>
        </authorList>
    </citation>
    <scope>NUCLEOTIDE SEQUENCE</scope>
    <source>
        <strain evidence="2 4">CBS 304.34</strain>
    </source>
</reference>
<evidence type="ECO:0000313" key="3">
    <source>
        <dbReference type="Proteomes" id="UP000504636"/>
    </source>
</evidence>
<sequence length="318" mass="35667">MAVHAHSSSALPSMKLQTSLMTTSTRFYERLGSMPSNPADPESVAELVVVALGAFERYYVCWRNQAGHYRQDSYGLPDSLHRWLFPPDGGTRHLQTLQIVFGCGDEFFASDKYGKLENKDTNLREKIPSAESPVEKTERPLLRRSRTLSLVRPSSDPLISPFSPILETPRGYSSPASRRRPQSFAYTAGTLPWERMKPAREANPRSENTAPRFSYVNASVQTDPEPTHSLLSLRDDNSVPSLDSSLSSRSSVADGRTPVAIASPAPNPVVMGRMLDYFNAPKYRLGDALRSTYHHQPMTPEHGLYETWRSVLDRRRTV</sequence>
<keyword evidence="3" id="KW-1185">Reference proteome</keyword>
<dbReference type="RefSeq" id="XP_033579307.1">
    <property type="nucleotide sequence ID" value="XM_033713833.1"/>
</dbReference>
<dbReference type="Proteomes" id="UP000504636">
    <property type="component" value="Unplaced"/>
</dbReference>
<evidence type="ECO:0000313" key="2">
    <source>
        <dbReference type="EMBL" id="KAF2812343.1"/>
    </source>
</evidence>
<feature type="compositionally biased region" description="Basic and acidic residues" evidence="1">
    <location>
        <begin position="194"/>
        <end position="204"/>
    </location>
</feature>
<reference evidence="4" key="3">
    <citation type="submission" date="2025-04" db="UniProtKB">
        <authorList>
            <consortium name="RefSeq"/>
        </authorList>
    </citation>
    <scope>IDENTIFICATION</scope>
    <source>
        <strain evidence="4">CBS 304.34</strain>
    </source>
</reference>
<accession>A0A6A6YVD6</accession>
<dbReference type="OrthoDB" id="4120989at2759"/>
<dbReference type="GeneID" id="54454726"/>
<organism evidence="2">
    <name type="scientific">Mytilinidion resinicola</name>
    <dbReference type="NCBI Taxonomy" id="574789"/>
    <lineage>
        <taxon>Eukaryota</taxon>
        <taxon>Fungi</taxon>
        <taxon>Dikarya</taxon>
        <taxon>Ascomycota</taxon>
        <taxon>Pezizomycotina</taxon>
        <taxon>Dothideomycetes</taxon>
        <taxon>Pleosporomycetidae</taxon>
        <taxon>Mytilinidiales</taxon>
        <taxon>Mytilinidiaceae</taxon>
        <taxon>Mytilinidion</taxon>
    </lineage>
</organism>
<evidence type="ECO:0000256" key="1">
    <source>
        <dbReference type="SAM" id="MobiDB-lite"/>
    </source>
</evidence>
<evidence type="ECO:0000313" key="4">
    <source>
        <dbReference type="RefSeq" id="XP_033579307.1"/>
    </source>
</evidence>